<dbReference type="OrthoDB" id="7066776at2"/>
<dbReference type="Proteomes" id="UP000244880">
    <property type="component" value="Unassembled WGS sequence"/>
</dbReference>
<dbReference type="PROSITE" id="PS50928">
    <property type="entry name" value="ABC_TM1"/>
    <property type="match status" value="2"/>
</dbReference>
<reference evidence="9 10" key="1">
    <citation type="submission" date="2018-03" db="EMBL/GenBank/DDBJ databases">
        <authorList>
            <person name="Keele B.F."/>
        </authorList>
    </citation>
    <scope>NUCLEOTIDE SEQUENCE [LARGE SCALE GENOMIC DNA]</scope>
    <source>
        <strain evidence="9 10">CECT 8599</strain>
    </source>
</reference>
<keyword evidence="3" id="KW-1003">Cell membrane</keyword>
<evidence type="ECO:0000256" key="3">
    <source>
        <dbReference type="ARBA" id="ARBA00022475"/>
    </source>
</evidence>
<evidence type="ECO:0000313" key="9">
    <source>
        <dbReference type="EMBL" id="SPH19556.1"/>
    </source>
</evidence>
<protein>
    <submittedName>
        <fullName evidence="9">Sulfate transport system permease protein CysW</fullName>
    </submittedName>
</protein>
<feature type="transmembrane region" description="Helical" evidence="7">
    <location>
        <begin position="12"/>
        <end position="33"/>
    </location>
</feature>
<dbReference type="AlphaFoldDB" id="A0A2R8B932"/>
<dbReference type="EMBL" id="OMOR01000001">
    <property type="protein sequence ID" value="SPH19556.1"/>
    <property type="molecule type" value="Genomic_DNA"/>
</dbReference>
<feature type="transmembrane region" description="Helical" evidence="7">
    <location>
        <begin position="53"/>
        <end position="71"/>
    </location>
</feature>
<dbReference type="RefSeq" id="WP_108826885.1">
    <property type="nucleotide sequence ID" value="NZ_OMOR01000001.1"/>
</dbReference>
<feature type="transmembrane region" description="Helical" evidence="7">
    <location>
        <begin position="444"/>
        <end position="467"/>
    </location>
</feature>
<feature type="domain" description="ABC transmembrane type-1" evidence="8">
    <location>
        <begin position="49"/>
        <end position="253"/>
    </location>
</feature>
<dbReference type="PANTHER" id="PTHR30183:SF9">
    <property type="entry name" value="THIAMINE TRANSPORT SYSTEM PERMEASE PROTEIN THIP"/>
    <property type="match status" value="1"/>
</dbReference>
<feature type="transmembrane region" description="Helical" evidence="7">
    <location>
        <begin position="83"/>
        <end position="108"/>
    </location>
</feature>
<keyword evidence="5 7" id="KW-1133">Transmembrane helix</keyword>
<accession>A0A2R8B932</accession>
<sequence>MAKRAFQISHRLGVSAAVLIAALILSALLAVAMRAEGEFAMTPADWAALRFTIWQAILSAFFSCLFAILVARALARRRFAGRSLLITLLGAPFILPVIVAVLGLLAIFGRSGLLNDALRAFGFETVSIYGLFGVVLAHVFFNLPLATRLMVQGWQSVPAERFRLVAQLGMPPRMVFRLIEWPLILRIVPGAFALVFVICLTSFAVALTLGGGPRATTIELAIYQAFRFDFDLGRAAVLSLLQIVVAGGAAVLALWLIPPVSFGGGLDRMQTRWDVRGGLQRGIDASFIGAAALFLILPLAAITLSGLRGLGDVPLHVWGTAWTSLWVALVSVLALLALALPLAGWIATTRRASVETVGLLGLAASPLMIGTGWFIIIFPFADPADWALVVTILVNALMALPFALRILVPVMRETVQSYSRLSQALGLQGVRLWMWVFLPRLRPQIGFAAGLTGALSVGDLGVIALFADPDRATLPLQMYRLMGSYRSEAAAGAALILLVLAFGLFWILDAWGRRNAIAE</sequence>
<feature type="transmembrane region" description="Helical" evidence="7">
    <location>
        <begin position="183"/>
        <end position="207"/>
    </location>
</feature>
<keyword evidence="6 7" id="KW-0472">Membrane</keyword>
<evidence type="ECO:0000313" key="10">
    <source>
        <dbReference type="Proteomes" id="UP000244880"/>
    </source>
</evidence>
<feature type="transmembrane region" description="Helical" evidence="7">
    <location>
        <begin position="283"/>
        <end position="305"/>
    </location>
</feature>
<feature type="transmembrane region" description="Helical" evidence="7">
    <location>
        <begin position="236"/>
        <end position="262"/>
    </location>
</feature>
<dbReference type="InterPro" id="IPR035906">
    <property type="entry name" value="MetI-like_sf"/>
</dbReference>
<name>A0A2R8B932_9RHOB</name>
<evidence type="ECO:0000256" key="4">
    <source>
        <dbReference type="ARBA" id="ARBA00022692"/>
    </source>
</evidence>
<evidence type="ECO:0000256" key="5">
    <source>
        <dbReference type="ARBA" id="ARBA00022989"/>
    </source>
</evidence>
<evidence type="ECO:0000256" key="1">
    <source>
        <dbReference type="ARBA" id="ARBA00004651"/>
    </source>
</evidence>
<dbReference type="CDD" id="cd06261">
    <property type="entry name" value="TM_PBP2"/>
    <property type="match status" value="1"/>
</dbReference>
<dbReference type="Gene3D" id="1.10.3720.10">
    <property type="entry name" value="MetI-like"/>
    <property type="match status" value="2"/>
</dbReference>
<dbReference type="GO" id="GO:0055085">
    <property type="term" value="P:transmembrane transport"/>
    <property type="evidence" value="ECO:0007669"/>
    <property type="project" value="InterPro"/>
</dbReference>
<keyword evidence="2" id="KW-0813">Transport</keyword>
<proteinExistence type="predicted"/>
<feature type="domain" description="ABC transmembrane type-1" evidence="8">
    <location>
        <begin position="321"/>
        <end position="508"/>
    </location>
</feature>
<gene>
    <name evidence="9" type="primary">cysW_1</name>
    <name evidence="9" type="ORF">ASD8599_00283</name>
</gene>
<dbReference type="GO" id="GO:0005886">
    <property type="term" value="C:plasma membrane"/>
    <property type="evidence" value="ECO:0007669"/>
    <property type="project" value="UniProtKB-SubCell"/>
</dbReference>
<dbReference type="InterPro" id="IPR000515">
    <property type="entry name" value="MetI-like"/>
</dbReference>
<feature type="transmembrane region" description="Helical" evidence="7">
    <location>
        <begin position="128"/>
        <end position="146"/>
    </location>
</feature>
<evidence type="ECO:0000256" key="6">
    <source>
        <dbReference type="ARBA" id="ARBA00023136"/>
    </source>
</evidence>
<keyword evidence="10" id="KW-1185">Reference proteome</keyword>
<feature type="transmembrane region" description="Helical" evidence="7">
    <location>
        <begin position="359"/>
        <end position="380"/>
    </location>
</feature>
<evidence type="ECO:0000256" key="7">
    <source>
        <dbReference type="SAM" id="Phobius"/>
    </source>
</evidence>
<dbReference type="PANTHER" id="PTHR30183">
    <property type="entry name" value="MOLYBDENUM TRANSPORT SYSTEM PERMEASE PROTEIN MODB"/>
    <property type="match status" value="1"/>
</dbReference>
<dbReference type="SUPFAM" id="SSF161098">
    <property type="entry name" value="MetI-like"/>
    <property type="match status" value="2"/>
</dbReference>
<feature type="transmembrane region" description="Helical" evidence="7">
    <location>
        <begin position="386"/>
        <end position="408"/>
    </location>
</feature>
<keyword evidence="4 7" id="KW-0812">Transmembrane</keyword>
<comment type="subcellular location">
    <subcellularLocation>
        <location evidence="1">Cell membrane</location>
        <topology evidence="1">Multi-pass membrane protein</topology>
    </subcellularLocation>
</comment>
<feature type="transmembrane region" description="Helical" evidence="7">
    <location>
        <begin position="488"/>
        <end position="508"/>
    </location>
</feature>
<feature type="transmembrane region" description="Helical" evidence="7">
    <location>
        <begin position="325"/>
        <end position="347"/>
    </location>
</feature>
<evidence type="ECO:0000256" key="2">
    <source>
        <dbReference type="ARBA" id="ARBA00022448"/>
    </source>
</evidence>
<organism evidence="9 10">
    <name type="scientific">Ascidiaceihabitans donghaensis</name>
    <dbReference type="NCBI Taxonomy" id="1510460"/>
    <lineage>
        <taxon>Bacteria</taxon>
        <taxon>Pseudomonadati</taxon>
        <taxon>Pseudomonadota</taxon>
        <taxon>Alphaproteobacteria</taxon>
        <taxon>Rhodobacterales</taxon>
        <taxon>Paracoccaceae</taxon>
        <taxon>Ascidiaceihabitans</taxon>
    </lineage>
</organism>
<evidence type="ECO:0000259" key="8">
    <source>
        <dbReference type="PROSITE" id="PS50928"/>
    </source>
</evidence>